<sequence length="102" mass="12333">MKQILHFINTKLQIMEQNEQSKYNIFEQYEEEANTIFEDSKKSGMNEKQFFREVVGMIYQQIIIADHPCRLILQYFKFILQIILGLKFRLEIPLEEVDDRSL</sequence>
<dbReference type="AlphaFoldDB" id="A0A8S1Y577"/>
<evidence type="ECO:0000313" key="2">
    <source>
        <dbReference type="Proteomes" id="UP000689195"/>
    </source>
</evidence>
<organism evidence="1 2">
    <name type="scientific">Paramecium pentaurelia</name>
    <dbReference type="NCBI Taxonomy" id="43138"/>
    <lineage>
        <taxon>Eukaryota</taxon>
        <taxon>Sar</taxon>
        <taxon>Alveolata</taxon>
        <taxon>Ciliophora</taxon>
        <taxon>Intramacronucleata</taxon>
        <taxon>Oligohymenophorea</taxon>
        <taxon>Peniculida</taxon>
        <taxon>Parameciidae</taxon>
        <taxon>Paramecium</taxon>
    </lineage>
</organism>
<dbReference type="Proteomes" id="UP000689195">
    <property type="component" value="Unassembled WGS sequence"/>
</dbReference>
<comment type="caution">
    <text evidence="1">The sequence shown here is derived from an EMBL/GenBank/DDBJ whole genome shotgun (WGS) entry which is preliminary data.</text>
</comment>
<proteinExistence type="predicted"/>
<keyword evidence="2" id="KW-1185">Reference proteome</keyword>
<dbReference type="OrthoDB" id="10512401at2759"/>
<dbReference type="EMBL" id="CAJJDO010000152">
    <property type="protein sequence ID" value="CAD8208959.1"/>
    <property type="molecule type" value="Genomic_DNA"/>
</dbReference>
<accession>A0A8S1Y577</accession>
<evidence type="ECO:0000313" key="1">
    <source>
        <dbReference type="EMBL" id="CAD8208959.1"/>
    </source>
</evidence>
<protein>
    <submittedName>
        <fullName evidence="1">Uncharacterized protein</fullName>
    </submittedName>
</protein>
<gene>
    <name evidence="1" type="ORF">PPENT_87.1.T1520120</name>
</gene>
<name>A0A8S1Y577_9CILI</name>
<reference evidence="1" key="1">
    <citation type="submission" date="2021-01" db="EMBL/GenBank/DDBJ databases">
        <authorList>
            <consortium name="Genoscope - CEA"/>
            <person name="William W."/>
        </authorList>
    </citation>
    <scope>NUCLEOTIDE SEQUENCE</scope>
</reference>